<feature type="transmembrane region" description="Helical" evidence="1">
    <location>
        <begin position="21"/>
        <end position="45"/>
    </location>
</feature>
<reference evidence="2 3" key="1">
    <citation type="submission" date="2014-04" db="EMBL/GenBank/DDBJ databases">
        <authorList>
            <consortium name="International Citrus Genome Consortium"/>
            <person name="Gmitter F."/>
            <person name="Chen C."/>
            <person name="Farmerie W."/>
            <person name="Harkins T."/>
            <person name="Desany B."/>
            <person name="Mohiuddin M."/>
            <person name="Kodira C."/>
            <person name="Borodovsky M."/>
            <person name="Lomsadze A."/>
            <person name="Burns P."/>
            <person name="Jenkins J."/>
            <person name="Prochnik S."/>
            <person name="Shu S."/>
            <person name="Chapman J."/>
            <person name="Pitluck S."/>
            <person name="Schmutz J."/>
            <person name="Rokhsar D."/>
        </authorList>
    </citation>
    <scope>NUCLEOTIDE SEQUENCE</scope>
</reference>
<accession>A0A067EBI4</accession>
<keyword evidence="3" id="KW-1185">Reference proteome</keyword>
<dbReference type="Proteomes" id="UP000027120">
    <property type="component" value="Unassembled WGS sequence"/>
</dbReference>
<name>A0A067EBI4_CITSI</name>
<sequence length="70" mass="8116">MVPSMEPKIKAWHGSKLYDGLVSCSAFAFFYVLLCLSMQYILYVIDSTQEWPSNYHHTVEQEFTDSAFTL</sequence>
<keyword evidence="1" id="KW-0812">Transmembrane</keyword>
<keyword evidence="1" id="KW-1133">Transmembrane helix</keyword>
<proteinExistence type="predicted"/>
<evidence type="ECO:0000313" key="3">
    <source>
        <dbReference type="Proteomes" id="UP000027120"/>
    </source>
</evidence>
<evidence type="ECO:0000256" key="1">
    <source>
        <dbReference type="SAM" id="Phobius"/>
    </source>
</evidence>
<gene>
    <name evidence="2" type="ORF">CISIN_1g047349mg</name>
</gene>
<dbReference type="AlphaFoldDB" id="A0A067EBI4"/>
<evidence type="ECO:0000313" key="2">
    <source>
        <dbReference type="EMBL" id="KDO52443.1"/>
    </source>
</evidence>
<dbReference type="EMBL" id="KK785034">
    <property type="protein sequence ID" value="KDO52443.1"/>
    <property type="molecule type" value="Genomic_DNA"/>
</dbReference>
<organism evidence="2 3">
    <name type="scientific">Citrus sinensis</name>
    <name type="common">Sweet orange</name>
    <name type="synonym">Citrus aurantium var. sinensis</name>
    <dbReference type="NCBI Taxonomy" id="2711"/>
    <lineage>
        <taxon>Eukaryota</taxon>
        <taxon>Viridiplantae</taxon>
        <taxon>Streptophyta</taxon>
        <taxon>Embryophyta</taxon>
        <taxon>Tracheophyta</taxon>
        <taxon>Spermatophyta</taxon>
        <taxon>Magnoliopsida</taxon>
        <taxon>eudicotyledons</taxon>
        <taxon>Gunneridae</taxon>
        <taxon>Pentapetalae</taxon>
        <taxon>rosids</taxon>
        <taxon>malvids</taxon>
        <taxon>Sapindales</taxon>
        <taxon>Rutaceae</taxon>
        <taxon>Aurantioideae</taxon>
        <taxon>Citrus</taxon>
    </lineage>
</organism>
<keyword evidence="1" id="KW-0472">Membrane</keyword>
<protein>
    <submittedName>
        <fullName evidence="2">Uncharacterized protein</fullName>
    </submittedName>
</protein>